<dbReference type="EMBL" id="AP015034">
    <property type="protein sequence ID" value="BAT75579.1"/>
    <property type="molecule type" value="Genomic_DNA"/>
</dbReference>
<keyword evidence="3" id="KW-1185">Reference proteome</keyword>
<organism evidence="2 3">
    <name type="scientific">Vigna angularis var. angularis</name>
    <dbReference type="NCBI Taxonomy" id="157739"/>
    <lineage>
        <taxon>Eukaryota</taxon>
        <taxon>Viridiplantae</taxon>
        <taxon>Streptophyta</taxon>
        <taxon>Embryophyta</taxon>
        <taxon>Tracheophyta</taxon>
        <taxon>Spermatophyta</taxon>
        <taxon>Magnoliopsida</taxon>
        <taxon>eudicotyledons</taxon>
        <taxon>Gunneridae</taxon>
        <taxon>Pentapetalae</taxon>
        <taxon>rosids</taxon>
        <taxon>fabids</taxon>
        <taxon>Fabales</taxon>
        <taxon>Fabaceae</taxon>
        <taxon>Papilionoideae</taxon>
        <taxon>50 kb inversion clade</taxon>
        <taxon>NPAAA clade</taxon>
        <taxon>indigoferoid/millettioid clade</taxon>
        <taxon>Phaseoleae</taxon>
        <taxon>Vigna</taxon>
    </lineage>
</organism>
<evidence type="ECO:0000256" key="1">
    <source>
        <dbReference type="SAM" id="MobiDB-lite"/>
    </source>
</evidence>
<accession>A0A0S3R4H7</accession>
<reference evidence="2 3" key="1">
    <citation type="journal article" date="2015" name="Sci. Rep.">
        <title>The power of single molecule real-time sequencing technology in the de novo assembly of a eukaryotic genome.</title>
        <authorList>
            <person name="Sakai H."/>
            <person name="Naito K."/>
            <person name="Ogiso-Tanaka E."/>
            <person name="Takahashi Y."/>
            <person name="Iseki K."/>
            <person name="Muto C."/>
            <person name="Satou K."/>
            <person name="Teruya K."/>
            <person name="Shiroma A."/>
            <person name="Shimoji M."/>
            <person name="Hirano T."/>
            <person name="Itoh T."/>
            <person name="Kaga A."/>
            <person name="Tomooka N."/>
        </authorList>
    </citation>
    <scope>NUCLEOTIDE SEQUENCE [LARGE SCALE GENOMIC DNA]</scope>
    <source>
        <strain evidence="3">cv. Shumari</strain>
    </source>
</reference>
<evidence type="ECO:0000313" key="2">
    <source>
        <dbReference type="EMBL" id="BAT75579.1"/>
    </source>
</evidence>
<dbReference type="Proteomes" id="UP000291084">
    <property type="component" value="Chromosome 1"/>
</dbReference>
<proteinExistence type="predicted"/>
<name>A0A0S3R4H7_PHAAN</name>
<sequence>MFCPAHCVCQVLKNPDRVHEVLKLEEDMDLRADYYVGLDTMKDVEEPNEEAQLKVSKDKESNMVKDEDELKPQKKLGVEVSKDTNLTKVKNAEEL</sequence>
<protein>
    <submittedName>
        <fullName evidence="2">Uncharacterized protein</fullName>
    </submittedName>
</protein>
<dbReference type="AlphaFoldDB" id="A0A0S3R4H7"/>
<feature type="region of interest" description="Disordered" evidence="1">
    <location>
        <begin position="47"/>
        <end position="70"/>
    </location>
</feature>
<evidence type="ECO:0000313" key="3">
    <source>
        <dbReference type="Proteomes" id="UP000291084"/>
    </source>
</evidence>
<feature type="non-terminal residue" evidence="2">
    <location>
        <position position="95"/>
    </location>
</feature>
<gene>
    <name evidence="2" type="primary">Vigan.01G346100</name>
    <name evidence="2" type="ORF">VIGAN_01346100</name>
</gene>